<organism evidence="2 3">
    <name type="scientific">Monilinia fructigena</name>
    <dbReference type="NCBI Taxonomy" id="38457"/>
    <lineage>
        <taxon>Eukaryota</taxon>
        <taxon>Fungi</taxon>
        <taxon>Dikarya</taxon>
        <taxon>Ascomycota</taxon>
        <taxon>Pezizomycotina</taxon>
        <taxon>Leotiomycetes</taxon>
        <taxon>Helotiales</taxon>
        <taxon>Sclerotiniaceae</taxon>
        <taxon>Monilinia</taxon>
    </lineage>
</organism>
<evidence type="ECO:0000313" key="2">
    <source>
        <dbReference type="EMBL" id="RAL60752.1"/>
    </source>
</evidence>
<evidence type="ECO:0008006" key="4">
    <source>
        <dbReference type="Google" id="ProtNLM"/>
    </source>
</evidence>
<dbReference type="AlphaFoldDB" id="A0A395IK50"/>
<sequence length="902" mass="101655">MPPKGSRKQFRRGEVVQVAGDVNNEAFKAINTRKRASTKLHPSIEKETIEIDSDDEKSQPPKKSRPDPRSSTSRIRGAKQEERLAESKQESETAGRPQNIIYSRIINPSKLFRPFAEKDANVYIVLTPGDPKHCYRMQSHVLMHASPWFKWPIKSRVQEADAKLAEELTQNTGIEFRFELILDMHLGHYVLKRMPLTKYKPIEQLQEGFVEAFSSNGMNRQHSFSNSISQNSHLSTGIPQYDGSFDEAVSESIVSSFDAATHLDSEHLNSLLDTDQSLFELQVKENQDEKYLIKSEEDTDMQLASIEIIPTTQQAKKEQIDTPSTSPTNIGTESENNDTKHDIQAHTDFQNIPGGQDTTPLKTPIKAETRTEEQIFLQVIPIARNFPEEQPETFVKDESNSNRQHQEGCGFSQLQPGRQVSPEEQLQIAIPAENLEEPEIKLEEPKLPAELFVEVSSSAIISPMKDVEDLANATVPLKEEIEEPANAALVVEQPVQAAGLFSQESFNDRALPTNAKSTLEEPKQAITMVSRTLCNSQGSPRKPPRMSAGPKLTELRHQSKSTSVVKEVSDDHQSINKPEVSITVEPRQIAPEQRMKEQSEEPVHPDVLDAYHSLFLCYYGFPPTISNADFPTALKQSTLLIKIATLYTSLKLVRPHIIASILSHGRNLYSSIAQDAPRFLILANRLQCAPIFKEALIHIVGQAPFWPWPTPEDKIDSTLAELIHMKSEDLRGKKAEANDALFRSCLTHLGARVSINSLNKATFDMWVVVQIWHDWFSQQLHTCAVLRHNEGRNAERKMYRLMAQGGEAYLKIDNIMAMVEPYKAVSGAKEWGHWNRNQVEKEMQIMKGFAAKTVKDLMANELMGDISENGEGAVEYLVCTKIDERELPWVAITAISEHESQI</sequence>
<feature type="region of interest" description="Disordered" evidence="1">
    <location>
        <begin position="312"/>
        <end position="338"/>
    </location>
</feature>
<reference evidence="2 3" key="1">
    <citation type="submission" date="2018-06" db="EMBL/GenBank/DDBJ databases">
        <title>Genome Sequence of the Brown Rot Fungal Pathogen Monilinia fructigena.</title>
        <authorList>
            <person name="Landi L."/>
            <person name="De Miccolis Angelini R.M."/>
            <person name="Pollastro S."/>
            <person name="Abate D."/>
            <person name="Faretra F."/>
            <person name="Romanazzi G."/>
        </authorList>
    </citation>
    <scope>NUCLEOTIDE SEQUENCE [LARGE SCALE GENOMIC DNA]</scope>
    <source>
        <strain evidence="2 3">Mfrg269</strain>
    </source>
</reference>
<evidence type="ECO:0000256" key="1">
    <source>
        <dbReference type="SAM" id="MobiDB-lite"/>
    </source>
</evidence>
<feature type="compositionally biased region" description="Basic and acidic residues" evidence="1">
    <location>
        <begin position="56"/>
        <end position="68"/>
    </location>
</feature>
<evidence type="ECO:0000313" key="3">
    <source>
        <dbReference type="Proteomes" id="UP000249056"/>
    </source>
</evidence>
<feature type="region of interest" description="Disordered" evidence="1">
    <location>
        <begin position="533"/>
        <end position="572"/>
    </location>
</feature>
<feature type="region of interest" description="Disordered" evidence="1">
    <location>
        <begin position="31"/>
        <end position="95"/>
    </location>
</feature>
<dbReference type="PANTHER" id="PTHR38119:SF1">
    <property type="entry name" value="BTB DOMAIN-CONTAINING PROTEIN"/>
    <property type="match status" value="1"/>
</dbReference>
<feature type="compositionally biased region" description="Polar residues" evidence="1">
    <location>
        <begin position="321"/>
        <end position="334"/>
    </location>
</feature>
<dbReference type="OrthoDB" id="5280838at2759"/>
<protein>
    <recommendedName>
        <fullName evidence="4">BTB domain-containing protein</fullName>
    </recommendedName>
</protein>
<dbReference type="Proteomes" id="UP000249056">
    <property type="component" value="Unassembled WGS sequence"/>
</dbReference>
<feature type="compositionally biased region" description="Basic and acidic residues" evidence="1">
    <location>
        <begin position="78"/>
        <end position="93"/>
    </location>
</feature>
<proteinExistence type="predicted"/>
<dbReference type="EMBL" id="QKRW01000037">
    <property type="protein sequence ID" value="RAL60752.1"/>
    <property type="molecule type" value="Genomic_DNA"/>
</dbReference>
<name>A0A395IK50_9HELO</name>
<dbReference type="PANTHER" id="PTHR38119">
    <property type="entry name" value="BTB DOMAIN-CONTAINING PROTEIN-RELATED"/>
    <property type="match status" value="1"/>
</dbReference>
<gene>
    <name evidence="2" type="ORF">DID88_009857</name>
</gene>
<comment type="caution">
    <text evidence="2">The sequence shown here is derived from an EMBL/GenBank/DDBJ whole genome shotgun (WGS) entry which is preliminary data.</text>
</comment>
<feature type="region of interest" description="Disordered" evidence="1">
    <location>
        <begin position="399"/>
        <end position="423"/>
    </location>
</feature>
<accession>A0A395IK50</accession>
<keyword evidence="3" id="KW-1185">Reference proteome</keyword>
<feature type="compositionally biased region" description="Polar residues" evidence="1">
    <location>
        <begin position="412"/>
        <end position="423"/>
    </location>
</feature>